<evidence type="ECO:0000256" key="4">
    <source>
        <dbReference type="HAMAP-Rule" id="MF_00688"/>
    </source>
</evidence>
<evidence type="ECO:0000313" key="6">
    <source>
        <dbReference type="Proteomes" id="UP001595692"/>
    </source>
</evidence>
<evidence type="ECO:0000313" key="5">
    <source>
        <dbReference type="EMBL" id="MFC3913665.1"/>
    </source>
</evidence>
<proteinExistence type="inferred from homology"/>
<reference evidence="6" key="1">
    <citation type="journal article" date="2019" name="Int. J. Syst. Evol. Microbiol.">
        <title>The Global Catalogue of Microorganisms (GCM) 10K type strain sequencing project: providing services to taxonomists for standard genome sequencing and annotation.</title>
        <authorList>
            <consortium name="The Broad Institute Genomics Platform"/>
            <consortium name="The Broad Institute Genome Sequencing Center for Infectious Disease"/>
            <person name="Wu L."/>
            <person name="Ma J."/>
        </authorList>
    </citation>
    <scope>NUCLEOTIDE SEQUENCE [LARGE SCALE GENOMIC DNA]</scope>
    <source>
        <strain evidence="6">CCUG 54939</strain>
    </source>
</reference>
<comment type="catalytic activity">
    <reaction evidence="4">
        <text>N-terminal L-lysyl-[protein] + L-leucyl-tRNA(Leu) = N-terminal L-leucyl-L-lysyl-[protein] + tRNA(Leu) + H(+)</text>
        <dbReference type="Rhea" id="RHEA:12340"/>
        <dbReference type="Rhea" id="RHEA-COMP:9613"/>
        <dbReference type="Rhea" id="RHEA-COMP:9622"/>
        <dbReference type="Rhea" id="RHEA-COMP:12670"/>
        <dbReference type="Rhea" id="RHEA-COMP:12671"/>
        <dbReference type="ChEBI" id="CHEBI:15378"/>
        <dbReference type="ChEBI" id="CHEBI:65249"/>
        <dbReference type="ChEBI" id="CHEBI:78442"/>
        <dbReference type="ChEBI" id="CHEBI:78494"/>
        <dbReference type="ChEBI" id="CHEBI:133043"/>
        <dbReference type="EC" id="2.3.2.6"/>
    </reaction>
</comment>
<dbReference type="PANTHER" id="PTHR30098:SF2">
    <property type="entry name" value="LEUCYL_PHENYLALANYL-TRNA--PROTEIN TRANSFERASE"/>
    <property type="match status" value="1"/>
</dbReference>
<dbReference type="EC" id="2.3.2.6" evidence="4"/>
<dbReference type="Gene3D" id="3.30.70.3550">
    <property type="entry name" value="Leucyl/phenylalanyl-tRNA-protein transferase, N-terminal domain"/>
    <property type="match status" value="1"/>
</dbReference>
<dbReference type="Pfam" id="PF03588">
    <property type="entry name" value="Leu_Phe_trans"/>
    <property type="match status" value="1"/>
</dbReference>
<dbReference type="HAMAP" id="MF_00688">
    <property type="entry name" value="Leu_Phe_trans"/>
    <property type="match status" value="1"/>
</dbReference>
<accession>A0ABV8CN84</accession>
<evidence type="ECO:0000256" key="1">
    <source>
        <dbReference type="ARBA" id="ARBA00022490"/>
    </source>
</evidence>
<keyword evidence="1 4" id="KW-0963">Cytoplasm</keyword>
<comment type="caution">
    <text evidence="5">The sequence shown here is derived from an EMBL/GenBank/DDBJ whole genome shotgun (WGS) entry which is preliminary data.</text>
</comment>
<organism evidence="5 6">
    <name type="scientific">Pseudaeromonas sharmana</name>
    <dbReference type="NCBI Taxonomy" id="328412"/>
    <lineage>
        <taxon>Bacteria</taxon>
        <taxon>Pseudomonadati</taxon>
        <taxon>Pseudomonadota</taxon>
        <taxon>Gammaproteobacteria</taxon>
        <taxon>Aeromonadales</taxon>
        <taxon>Aeromonadaceae</taxon>
        <taxon>Pseudaeromonas</taxon>
    </lineage>
</organism>
<protein>
    <recommendedName>
        <fullName evidence="4">Leucyl/phenylalanyl-tRNA--protein transferase</fullName>
        <ecNumber evidence="4">2.3.2.6</ecNumber>
    </recommendedName>
    <alternativeName>
        <fullName evidence="4">L/F-transferase</fullName>
    </alternativeName>
    <alternativeName>
        <fullName evidence="4">Leucyltransferase</fullName>
    </alternativeName>
    <alternativeName>
        <fullName evidence="4">Phenyalanyltransferase</fullName>
    </alternativeName>
</protein>
<dbReference type="Proteomes" id="UP001595692">
    <property type="component" value="Unassembled WGS sequence"/>
</dbReference>
<dbReference type="InterPro" id="IPR004616">
    <property type="entry name" value="Leu/Phe-tRNA_Trfase"/>
</dbReference>
<comment type="function">
    <text evidence="4">Functions in the N-end rule pathway of protein degradation where it conjugates Leu, Phe and, less efficiently, Met from aminoacyl-tRNAs to the N-termini of proteins containing an N-terminal arginine or lysine.</text>
</comment>
<gene>
    <name evidence="4 5" type="primary">aat</name>
    <name evidence="5" type="ORF">ACFOSS_09315</name>
</gene>
<dbReference type="SUPFAM" id="SSF55729">
    <property type="entry name" value="Acyl-CoA N-acyltransferases (Nat)"/>
    <property type="match status" value="1"/>
</dbReference>
<keyword evidence="2 4" id="KW-0808">Transferase</keyword>
<dbReference type="GO" id="GO:0008914">
    <property type="term" value="F:leucyl-tRNA--protein transferase activity"/>
    <property type="evidence" value="ECO:0007669"/>
    <property type="project" value="UniProtKB-EC"/>
</dbReference>
<evidence type="ECO:0000256" key="3">
    <source>
        <dbReference type="ARBA" id="ARBA00023315"/>
    </source>
</evidence>
<comment type="subcellular location">
    <subcellularLocation>
        <location evidence="4">Cytoplasm</location>
    </subcellularLocation>
</comment>
<dbReference type="EMBL" id="JBHSAF010000010">
    <property type="protein sequence ID" value="MFC3913665.1"/>
    <property type="molecule type" value="Genomic_DNA"/>
</dbReference>
<dbReference type="InterPro" id="IPR042221">
    <property type="entry name" value="Leu/Phe-tRNA_Trfase_N"/>
</dbReference>
<name>A0ABV8CN84_9GAMM</name>
<dbReference type="InterPro" id="IPR042203">
    <property type="entry name" value="Leu/Phe-tRNA_Trfase_C"/>
</dbReference>
<dbReference type="RefSeq" id="WP_377152060.1">
    <property type="nucleotide sequence ID" value="NZ_JBHSAF010000010.1"/>
</dbReference>
<sequence length="245" mass="27660">MPRGLTQLDDRLWFPCAADALDEPNGLLAIGGDLSPARLSLAYRSGIFPWYGQHHPILWWSPDPRCVLRPEALHISRSLQKRLKRQDLVVTLNTAFHAVVDGCAGPRRDTDDTWITTELKQSYAFLHHSGMAHSVEVWKEGQLAGGLYGISIGQLFCGESMFSAQRDCSKVAMVALCQHFQRHGGKLIDCQMQTDHLGSLGAQECPRDAFLEMLYQLRERSVTADCWVPQRIIYDRNSLENRLDP</sequence>
<comment type="similarity">
    <text evidence="4">Belongs to the L/F-transferase family.</text>
</comment>
<comment type="catalytic activity">
    <reaction evidence="4">
        <text>L-phenylalanyl-tRNA(Phe) + an N-terminal L-alpha-aminoacyl-[protein] = an N-terminal L-phenylalanyl-L-alpha-aminoacyl-[protein] + tRNA(Phe)</text>
        <dbReference type="Rhea" id="RHEA:43632"/>
        <dbReference type="Rhea" id="RHEA-COMP:9668"/>
        <dbReference type="Rhea" id="RHEA-COMP:9699"/>
        <dbReference type="Rhea" id="RHEA-COMP:10636"/>
        <dbReference type="Rhea" id="RHEA-COMP:10637"/>
        <dbReference type="ChEBI" id="CHEBI:78442"/>
        <dbReference type="ChEBI" id="CHEBI:78531"/>
        <dbReference type="ChEBI" id="CHEBI:78597"/>
        <dbReference type="ChEBI" id="CHEBI:83561"/>
        <dbReference type="EC" id="2.3.2.6"/>
    </reaction>
</comment>
<comment type="catalytic activity">
    <reaction evidence="4">
        <text>N-terminal L-arginyl-[protein] + L-leucyl-tRNA(Leu) = N-terminal L-leucyl-L-arginyl-[protein] + tRNA(Leu) + H(+)</text>
        <dbReference type="Rhea" id="RHEA:50416"/>
        <dbReference type="Rhea" id="RHEA-COMP:9613"/>
        <dbReference type="Rhea" id="RHEA-COMP:9622"/>
        <dbReference type="Rhea" id="RHEA-COMP:12672"/>
        <dbReference type="Rhea" id="RHEA-COMP:12673"/>
        <dbReference type="ChEBI" id="CHEBI:15378"/>
        <dbReference type="ChEBI" id="CHEBI:64719"/>
        <dbReference type="ChEBI" id="CHEBI:78442"/>
        <dbReference type="ChEBI" id="CHEBI:78494"/>
        <dbReference type="ChEBI" id="CHEBI:133044"/>
        <dbReference type="EC" id="2.3.2.6"/>
    </reaction>
</comment>
<keyword evidence="3 4" id="KW-0012">Acyltransferase</keyword>
<evidence type="ECO:0000256" key="2">
    <source>
        <dbReference type="ARBA" id="ARBA00022679"/>
    </source>
</evidence>
<dbReference type="NCBIfam" id="TIGR00667">
    <property type="entry name" value="aat"/>
    <property type="match status" value="1"/>
</dbReference>
<keyword evidence="6" id="KW-1185">Reference proteome</keyword>
<dbReference type="Gene3D" id="3.40.630.70">
    <property type="entry name" value="Leucyl/phenylalanyl-tRNA-protein transferase, C-terminal domain"/>
    <property type="match status" value="1"/>
</dbReference>
<dbReference type="InterPro" id="IPR016181">
    <property type="entry name" value="Acyl_CoA_acyltransferase"/>
</dbReference>
<dbReference type="PANTHER" id="PTHR30098">
    <property type="entry name" value="LEUCYL/PHENYLALANYL-TRNA--PROTEIN TRANSFERASE"/>
    <property type="match status" value="1"/>
</dbReference>